<protein>
    <submittedName>
        <fullName evidence="2">von Willebrand factor A</fullName>
    </submittedName>
</protein>
<feature type="region of interest" description="Disordered" evidence="1">
    <location>
        <begin position="273"/>
        <end position="347"/>
    </location>
</feature>
<dbReference type="PANTHER" id="PTHR41248">
    <property type="entry name" value="NORD PROTEIN"/>
    <property type="match status" value="1"/>
</dbReference>
<dbReference type="RefSeq" id="WP_126990531.1">
    <property type="nucleotide sequence ID" value="NZ_JTFC01000031.1"/>
</dbReference>
<feature type="compositionally biased region" description="Basic and acidic residues" evidence="1">
    <location>
        <begin position="273"/>
        <end position="286"/>
    </location>
</feature>
<proteinExistence type="predicted"/>
<dbReference type="CDD" id="cd01454">
    <property type="entry name" value="vWA_norD_type"/>
    <property type="match status" value="1"/>
</dbReference>
<dbReference type="PANTHER" id="PTHR41248:SF1">
    <property type="entry name" value="NORD PROTEIN"/>
    <property type="match status" value="1"/>
</dbReference>
<evidence type="ECO:0000256" key="1">
    <source>
        <dbReference type="SAM" id="MobiDB-lite"/>
    </source>
</evidence>
<dbReference type="Proteomes" id="UP000288623">
    <property type="component" value="Unassembled WGS sequence"/>
</dbReference>
<evidence type="ECO:0000313" key="2">
    <source>
        <dbReference type="EMBL" id="RUS55026.1"/>
    </source>
</evidence>
<keyword evidence="3" id="KW-1185">Reference proteome</keyword>
<dbReference type="InterPro" id="IPR036465">
    <property type="entry name" value="vWFA_dom_sf"/>
</dbReference>
<sequence length="630" mass="72821">MAEMGRFIQFNNEQLNARQMLQYEMLARALAGNKELAINERQLIEMNPQQQKLSLSVFWRHREEAVMHLGRLSDIYLMAAGFWRSFDVRAYLDYVDDTKNERLPRLRRQLVLLIEEFRLVEYVSKQRPGTAEAFNVRRRTYSATHRQQMNVHRQKQLYAEYAINYLYVAANEGTLTLPTDGFEEIRWQMQGIYDVTSTNDSIALAWRLMNLIERRVQKDLKQNFYALFDTVPDAVTFIESKGATCLATGDKDTAKETIEEVFRAWHRETKEQEGAHLRLELGRGNEGRSLSTDAEEGDAQNDVSEVGTGGDTDHEAEPKKDDIPETKKLQRGTKKHAGEAFGDDNRHVTYEETRLEKTEDAQQLSELLRFRTEQEPLVKAMTLEFQKQMAQKQVAKRTHLSYGRLNSRELLQFVTDERPKPFYKKDAPAKPLDAVFGLLIDGSASMLDKLDETKQAVLLFHDVLRKLAIAHDMVCFYEDAYEATSTEQPNTFEWLHRLEDGVQDDGARIMALEAHEDNRDGFAIRWMAKRLLQRDEKHRFLLIFSDGEPSAFRYAINGVLDTAEAVMEAEKNGISVVHLFLNTEQPTDEQRHLFATIYGNKSVAAEDVAQFSDITLRLLRKLIRYVIQST</sequence>
<name>A0A433RS98_9BACL</name>
<dbReference type="Gene3D" id="3.40.50.410">
    <property type="entry name" value="von Willebrand factor, type A domain"/>
    <property type="match status" value="1"/>
</dbReference>
<dbReference type="OrthoDB" id="2370292at2"/>
<evidence type="ECO:0000313" key="3">
    <source>
        <dbReference type="Proteomes" id="UP000288623"/>
    </source>
</evidence>
<dbReference type="AlphaFoldDB" id="A0A433RS98"/>
<dbReference type="SUPFAM" id="SSF53300">
    <property type="entry name" value="vWA-like"/>
    <property type="match status" value="1"/>
</dbReference>
<gene>
    <name evidence="2" type="ORF">QI30_08605</name>
</gene>
<comment type="caution">
    <text evidence="2">The sequence shown here is derived from an EMBL/GenBank/DDBJ whole genome shotgun (WGS) entry which is preliminary data.</text>
</comment>
<dbReference type="EMBL" id="JTFC01000031">
    <property type="protein sequence ID" value="RUS55026.1"/>
    <property type="molecule type" value="Genomic_DNA"/>
</dbReference>
<accession>A0A433RS98</accession>
<reference evidence="2 3" key="1">
    <citation type="submission" date="2014-11" db="EMBL/GenBank/DDBJ databases">
        <title>Genome sequence and analysis of novel Kurthia sp.</title>
        <authorList>
            <person name="Lawson J.N."/>
            <person name="Gonzalez J.E."/>
            <person name="Rinauldi L."/>
            <person name="Xuan Z."/>
            <person name="Firman A."/>
            <person name="Shaddox L."/>
            <person name="Trudeau A."/>
            <person name="Shah S."/>
            <person name="Reiman D."/>
        </authorList>
    </citation>
    <scope>NUCLEOTIDE SEQUENCE [LARGE SCALE GENOMIC DNA]</scope>
    <source>
        <strain evidence="2 3">3B1D</strain>
    </source>
</reference>
<organism evidence="2 3">
    <name type="scientific">Candidatus Kurthia intestinigallinarum</name>
    <dbReference type="NCBI Taxonomy" id="1562256"/>
    <lineage>
        <taxon>Bacteria</taxon>
        <taxon>Bacillati</taxon>
        <taxon>Bacillota</taxon>
        <taxon>Bacilli</taxon>
        <taxon>Bacillales</taxon>
        <taxon>Caryophanaceae</taxon>
        <taxon>Kurthia</taxon>
    </lineage>
</organism>
<feature type="compositionally biased region" description="Basic and acidic residues" evidence="1">
    <location>
        <begin position="311"/>
        <end position="328"/>
    </location>
</feature>
<dbReference type="InterPro" id="IPR051928">
    <property type="entry name" value="NorD/CobT"/>
</dbReference>